<keyword evidence="1" id="KW-0812">Transmembrane</keyword>
<protein>
    <submittedName>
        <fullName evidence="2">Uncharacterized protein</fullName>
    </submittedName>
</protein>
<reference evidence="2 3" key="2">
    <citation type="submission" date="2020-08" db="EMBL/GenBank/DDBJ databases">
        <authorList>
            <person name="Partida-Martinez L."/>
            <person name="Huntemann M."/>
            <person name="Clum A."/>
            <person name="Wang J."/>
            <person name="Palaniappan K."/>
            <person name="Ritter S."/>
            <person name="Chen I.-M."/>
            <person name="Stamatis D."/>
            <person name="Reddy T."/>
            <person name="O'Malley R."/>
            <person name="Daum C."/>
            <person name="Shapiro N."/>
            <person name="Ivanova N."/>
            <person name="Kyrpides N."/>
            <person name="Woyke T."/>
        </authorList>
    </citation>
    <scope>NUCLEOTIDE SEQUENCE [LARGE SCALE GENOMIC DNA]</scope>
    <source>
        <strain evidence="2 3">AS3.13</strain>
    </source>
</reference>
<gene>
    <name evidence="2" type="ORF">F4693_003682</name>
</gene>
<dbReference type="AlphaFoldDB" id="A0A7X0MPX0"/>
<dbReference type="RefSeq" id="WP_184508621.1">
    <property type="nucleotide sequence ID" value="NZ_JACHBT010000034.1"/>
</dbReference>
<feature type="transmembrane region" description="Helical" evidence="1">
    <location>
        <begin position="42"/>
        <end position="61"/>
    </location>
</feature>
<evidence type="ECO:0000313" key="2">
    <source>
        <dbReference type="EMBL" id="MBB6506671.1"/>
    </source>
</evidence>
<keyword evidence="1" id="KW-0472">Membrane</keyword>
<evidence type="ECO:0000313" key="3">
    <source>
        <dbReference type="Proteomes" id="UP000522313"/>
    </source>
</evidence>
<keyword evidence="1" id="KW-1133">Transmembrane helix</keyword>
<comment type="caution">
    <text evidence="2">The sequence shown here is derived from an EMBL/GenBank/DDBJ whole genome shotgun (WGS) entry which is preliminary data.</text>
</comment>
<dbReference type="EMBL" id="JACHBT010000034">
    <property type="protein sequence ID" value="MBB6506671.1"/>
    <property type="molecule type" value="Genomic_DNA"/>
</dbReference>
<reference evidence="2 3" key="1">
    <citation type="submission" date="2020-08" db="EMBL/GenBank/DDBJ databases">
        <title>The Agave Microbiome: Exploring the role of microbial communities in plant adaptations to desert environments.</title>
        <authorList>
            <person name="Partida-Martinez L.P."/>
        </authorList>
    </citation>
    <scope>NUCLEOTIDE SEQUENCE [LARGE SCALE GENOMIC DNA]</scope>
    <source>
        <strain evidence="2 3">AS3.13</strain>
    </source>
</reference>
<evidence type="ECO:0000256" key="1">
    <source>
        <dbReference type="SAM" id="Phobius"/>
    </source>
</evidence>
<dbReference type="Proteomes" id="UP000522313">
    <property type="component" value="Unassembled WGS sequence"/>
</dbReference>
<organism evidence="2 3">
    <name type="scientific">Sphingomonas endophytica</name>
    <dbReference type="NCBI Taxonomy" id="869719"/>
    <lineage>
        <taxon>Bacteria</taxon>
        <taxon>Pseudomonadati</taxon>
        <taxon>Pseudomonadota</taxon>
        <taxon>Alphaproteobacteria</taxon>
        <taxon>Sphingomonadales</taxon>
        <taxon>Sphingomonadaceae</taxon>
        <taxon>Sphingomonas</taxon>
    </lineage>
</organism>
<name>A0A7X0MPX0_9SPHN</name>
<proteinExistence type="predicted"/>
<sequence length="136" mass="14234">MHALIVAGVVALVTIGWSLLNRKRDPHRATGDDGTISPGKISAALVTALGVGVLLSGVHAAGTGDLKVGLGWAAAGGLLIIFMGPSLTHRHDVIWTDEGVQGPSRLFGPSLWLSRTSIQWQDIGAVGATITNYWFE</sequence>
<accession>A0A7X0MPX0</accession>
<feature type="transmembrane region" description="Helical" evidence="1">
    <location>
        <begin position="68"/>
        <end position="87"/>
    </location>
</feature>